<proteinExistence type="inferred from homology"/>
<comment type="subcellular location">
    <subcellularLocation>
        <location evidence="2">Periplasm</location>
    </subcellularLocation>
</comment>
<keyword evidence="7" id="KW-0378">Hydrolase</keyword>
<reference evidence="9 12" key="1">
    <citation type="submission" date="2019-11" db="EMBL/GenBank/DDBJ databases">
        <title>Erwinia sp. nov., isolated from feces of birds in Tibet plateau of China.</title>
        <authorList>
            <person name="Ge Y."/>
        </authorList>
    </citation>
    <scope>NUCLEOTIDE SEQUENCE [LARGE SCALE GENOMIC DNA]</scope>
    <source>
        <strain evidence="9 12">J316</strain>
    </source>
</reference>
<keyword evidence="5" id="KW-0732">Signal</keyword>
<evidence type="ECO:0000313" key="11">
    <source>
        <dbReference type="Proteomes" id="UP000424752"/>
    </source>
</evidence>
<dbReference type="KEGG" id="erwi:GN242_17210"/>
<dbReference type="AlphaFoldDB" id="A0A6I6EZX4"/>
<dbReference type="SMART" id="SM00014">
    <property type="entry name" value="acidPPc"/>
    <property type="match status" value="1"/>
</dbReference>
<dbReference type="InterPro" id="IPR001011">
    <property type="entry name" value="Acid_Pase_classA_bac"/>
</dbReference>
<dbReference type="InterPro" id="IPR036938">
    <property type="entry name" value="PAP2/HPO_sf"/>
</dbReference>
<comment type="similarity">
    <text evidence="3">Belongs to the class A bacterial acid phosphatase family.</text>
</comment>
<dbReference type="Proteomes" id="UP000480164">
    <property type="component" value="Unassembled WGS sequence"/>
</dbReference>
<dbReference type="InterPro" id="IPR018296">
    <property type="entry name" value="Acid_Pase_classA_bac_CS"/>
</dbReference>
<evidence type="ECO:0000256" key="4">
    <source>
        <dbReference type="ARBA" id="ARBA00012646"/>
    </source>
</evidence>
<evidence type="ECO:0000259" key="8">
    <source>
        <dbReference type="SMART" id="SM00014"/>
    </source>
</evidence>
<dbReference type="GO" id="GO:0003993">
    <property type="term" value="F:acid phosphatase activity"/>
    <property type="evidence" value="ECO:0007669"/>
    <property type="project" value="UniProtKB-EC"/>
</dbReference>
<dbReference type="Gene3D" id="1.20.144.10">
    <property type="entry name" value="Phosphatidic acid phosphatase type 2/haloperoxidase"/>
    <property type="match status" value="1"/>
</dbReference>
<dbReference type="Pfam" id="PF01569">
    <property type="entry name" value="PAP2"/>
    <property type="match status" value="1"/>
</dbReference>
<organism evidence="10 11">
    <name type="scientific">Erwinia sorbitola</name>
    <dbReference type="NCBI Taxonomy" id="2681984"/>
    <lineage>
        <taxon>Bacteria</taxon>
        <taxon>Pseudomonadati</taxon>
        <taxon>Pseudomonadota</taxon>
        <taxon>Gammaproteobacteria</taxon>
        <taxon>Enterobacterales</taxon>
        <taxon>Erwiniaceae</taxon>
        <taxon>Erwinia</taxon>
    </lineage>
</organism>
<name>A0A6I6EZX4_9GAMM</name>
<dbReference type="InterPro" id="IPR000326">
    <property type="entry name" value="PAP2/HPO"/>
</dbReference>
<dbReference type="GO" id="GO:0030288">
    <property type="term" value="C:outer membrane-bounded periplasmic space"/>
    <property type="evidence" value="ECO:0007669"/>
    <property type="project" value="InterPro"/>
</dbReference>
<evidence type="ECO:0000256" key="6">
    <source>
        <dbReference type="ARBA" id="ARBA00022764"/>
    </source>
</evidence>
<feature type="domain" description="Phosphatidic acid phosphatase type 2/haloperoxidase" evidence="8">
    <location>
        <begin position="83"/>
        <end position="195"/>
    </location>
</feature>
<sequence>MVPFHTEQQAVNSLDYLPPPPTEQSPGFTNDKGAYLNGYALKGSPRWHQATGDANLSPANIAKIFSPILGVTISESTTPATWYMLRNMLIVTRYAPAAAKKYYMRTRPFVVYGHHSCESSSQEAGMRKDGSYPSGHTTFGTAFALMLAEAKPDKARELAKRGWEFGQSRVVCGAHWQSDVDAGRYVGAVEFAHLQSISQFRLVLEQVKQELNR</sequence>
<evidence type="ECO:0000256" key="2">
    <source>
        <dbReference type="ARBA" id="ARBA00004418"/>
    </source>
</evidence>
<evidence type="ECO:0000313" key="10">
    <source>
        <dbReference type="EMBL" id="QGU89753.1"/>
    </source>
</evidence>
<dbReference type="PROSITE" id="PS01157">
    <property type="entry name" value="ACID_PHOSPH_CL_A"/>
    <property type="match status" value="1"/>
</dbReference>
<evidence type="ECO:0000256" key="3">
    <source>
        <dbReference type="ARBA" id="ARBA00009017"/>
    </source>
</evidence>
<accession>A0A6L6GNN6</accession>
<dbReference type="Proteomes" id="UP000424752">
    <property type="component" value="Chromosome"/>
</dbReference>
<reference evidence="10 11" key="2">
    <citation type="submission" date="2019-12" db="EMBL/GenBank/DDBJ databases">
        <title>Erwinia sp. nov., isolated from droppings of birds in the Qinghai-Tiebt plateau of China.</title>
        <authorList>
            <person name="Ge Y."/>
        </authorList>
    </citation>
    <scope>NUCLEOTIDE SEQUENCE [LARGE SCALE GENOMIC DNA]</scope>
    <source>
        <strain evidence="10 11">J780</strain>
    </source>
</reference>
<accession>A0A6I6EZX4</accession>
<evidence type="ECO:0000256" key="1">
    <source>
        <dbReference type="ARBA" id="ARBA00000032"/>
    </source>
</evidence>
<evidence type="ECO:0000313" key="12">
    <source>
        <dbReference type="Proteomes" id="UP000480164"/>
    </source>
</evidence>
<dbReference type="EMBL" id="WLZX01000003">
    <property type="protein sequence ID" value="MTD27308.1"/>
    <property type="molecule type" value="Genomic_DNA"/>
</dbReference>
<dbReference type="EC" id="3.1.3.2" evidence="4"/>
<evidence type="ECO:0000313" key="9">
    <source>
        <dbReference type="EMBL" id="MTD27308.1"/>
    </source>
</evidence>
<evidence type="ECO:0000256" key="7">
    <source>
        <dbReference type="ARBA" id="ARBA00022801"/>
    </source>
</evidence>
<protein>
    <recommendedName>
        <fullName evidence="4">acid phosphatase</fullName>
        <ecNumber evidence="4">3.1.3.2</ecNumber>
    </recommendedName>
</protein>
<evidence type="ECO:0000256" key="5">
    <source>
        <dbReference type="ARBA" id="ARBA00022729"/>
    </source>
</evidence>
<dbReference type="SUPFAM" id="SSF48317">
    <property type="entry name" value="Acid phosphatase/Vanadium-dependent haloperoxidase"/>
    <property type="match status" value="1"/>
</dbReference>
<dbReference type="PRINTS" id="PR00483">
    <property type="entry name" value="BACPHPHTASE"/>
</dbReference>
<dbReference type="EMBL" id="CP046509">
    <property type="protein sequence ID" value="QGU89753.1"/>
    <property type="molecule type" value="Genomic_DNA"/>
</dbReference>
<dbReference type="PIRSF" id="PIRSF000897">
    <property type="entry name" value="Acid_Ptase_ClsA"/>
    <property type="match status" value="1"/>
</dbReference>
<keyword evidence="6" id="KW-0574">Periplasm</keyword>
<dbReference type="CDD" id="cd03397">
    <property type="entry name" value="PAP2_acid_phosphatase"/>
    <property type="match status" value="1"/>
</dbReference>
<comment type="catalytic activity">
    <reaction evidence="1">
        <text>a phosphate monoester + H2O = an alcohol + phosphate</text>
        <dbReference type="Rhea" id="RHEA:15017"/>
        <dbReference type="ChEBI" id="CHEBI:15377"/>
        <dbReference type="ChEBI" id="CHEBI:30879"/>
        <dbReference type="ChEBI" id="CHEBI:43474"/>
        <dbReference type="ChEBI" id="CHEBI:67140"/>
        <dbReference type="EC" id="3.1.3.2"/>
    </reaction>
</comment>
<keyword evidence="12" id="KW-1185">Reference proteome</keyword>
<gene>
    <name evidence="9" type="ORF">GK011_10190</name>
    <name evidence="10" type="ORF">GN242_17210</name>
</gene>